<dbReference type="EMBL" id="RQFO01000016">
    <property type="protein sequence ID" value="TGL01776.1"/>
    <property type="molecule type" value="Genomic_DNA"/>
</dbReference>
<accession>A0ABY2LQ92</accession>
<evidence type="ECO:0000256" key="1">
    <source>
        <dbReference type="SAM" id="SignalP"/>
    </source>
</evidence>
<evidence type="ECO:0008006" key="4">
    <source>
        <dbReference type="Google" id="ProtNLM"/>
    </source>
</evidence>
<proteinExistence type="predicted"/>
<dbReference type="Proteomes" id="UP000297465">
    <property type="component" value="Unassembled WGS sequence"/>
</dbReference>
<dbReference type="RefSeq" id="WP_135572871.1">
    <property type="nucleotide sequence ID" value="NZ_RQFN01000024.1"/>
</dbReference>
<keyword evidence="3" id="KW-1185">Reference proteome</keyword>
<feature type="chain" id="PRO_5045188441" description="DUF1564 family protein" evidence="1">
    <location>
        <begin position="24"/>
        <end position="114"/>
    </location>
</feature>
<name>A0ABY2LQ92_9LEPT</name>
<organism evidence="2 3">
    <name type="scientific">Leptospira montravelensis</name>
    <dbReference type="NCBI Taxonomy" id="2484961"/>
    <lineage>
        <taxon>Bacteria</taxon>
        <taxon>Pseudomonadati</taxon>
        <taxon>Spirochaetota</taxon>
        <taxon>Spirochaetia</taxon>
        <taxon>Leptospirales</taxon>
        <taxon>Leptospiraceae</taxon>
        <taxon>Leptospira</taxon>
    </lineage>
</organism>
<protein>
    <recommendedName>
        <fullName evidence="4">DUF1564 family protein</fullName>
    </recommendedName>
</protein>
<sequence>MKQTVISKLSVLLFSFIFLSTNTDGYPASHTSDIKTNSYNISSIYDLSFFINNISETSEEEAELDSFHQNQVPATLTSYTSLLAEFFSEFLTFQQQKIISNESLEKPKNRAPPL</sequence>
<feature type="signal peptide" evidence="1">
    <location>
        <begin position="1"/>
        <end position="23"/>
    </location>
</feature>
<evidence type="ECO:0000313" key="2">
    <source>
        <dbReference type="EMBL" id="TGL01776.1"/>
    </source>
</evidence>
<reference evidence="3" key="1">
    <citation type="journal article" date="2019" name="PLoS Negl. Trop. Dis.">
        <title>Revisiting the worldwide diversity of Leptospira species in the environment.</title>
        <authorList>
            <person name="Vincent A.T."/>
            <person name="Schiettekatte O."/>
            <person name="Bourhy P."/>
            <person name="Veyrier F.J."/>
            <person name="Picardeau M."/>
        </authorList>
    </citation>
    <scope>NUCLEOTIDE SEQUENCE [LARGE SCALE GENOMIC DNA]</scope>
    <source>
        <strain evidence="3">201800278</strain>
    </source>
</reference>
<gene>
    <name evidence="2" type="ORF">EHQ31_13485</name>
</gene>
<keyword evidence="1" id="KW-0732">Signal</keyword>
<evidence type="ECO:0000313" key="3">
    <source>
        <dbReference type="Proteomes" id="UP000297465"/>
    </source>
</evidence>
<comment type="caution">
    <text evidence="2">The sequence shown here is derived from an EMBL/GenBank/DDBJ whole genome shotgun (WGS) entry which is preliminary data.</text>
</comment>